<dbReference type="PROSITE" id="PS51186">
    <property type="entry name" value="GNAT"/>
    <property type="match status" value="1"/>
</dbReference>
<dbReference type="GO" id="GO:0016747">
    <property type="term" value="F:acyltransferase activity, transferring groups other than amino-acyl groups"/>
    <property type="evidence" value="ECO:0007669"/>
    <property type="project" value="InterPro"/>
</dbReference>
<proteinExistence type="predicted"/>
<reference evidence="3" key="1">
    <citation type="submission" date="2019-10" db="EMBL/GenBank/DDBJ databases">
        <title>Streptomyces sp. nov., a novel actinobacterium isolated from alkaline environment.</title>
        <authorList>
            <person name="Golinska P."/>
        </authorList>
    </citation>
    <scope>NUCLEOTIDE SEQUENCE [LARGE SCALE GENOMIC DNA]</scope>
    <source>
        <strain evidence="3">DSM 42108</strain>
    </source>
</reference>
<dbReference type="Proteomes" id="UP000530234">
    <property type="component" value="Unassembled WGS sequence"/>
</dbReference>
<evidence type="ECO:0000259" key="1">
    <source>
        <dbReference type="PROSITE" id="PS51186"/>
    </source>
</evidence>
<keyword evidence="2" id="KW-0808">Transferase</keyword>
<sequence>MTVTLRPREPERITPDGGVRCSYLLRDNGRPIGELVLSTDGDPPRRGRIDHLWVAESERRRGRGGIALLAAEEVLRSRGCDRVRALLPLPPGEAG</sequence>
<feature type="non-terminal residue" evidence="2">
    <location>
        <position position="95"/>
    </location>
</feature>
<dbReference type="InterPro" id="IPR000182">
    <property type="entry name" value="GNAT_dom"/>
</dbReference>
<organism evidence="2 3">
    <name type="scientific">Streptomyces calidiresistens</name>
    <dbReference type="NCBI Taxonomy" id="1485586"/>
    <lineage>
        <taxon>Bacteria</taxon>
        <taxon>Bacillati</taxon>
        <taxon>Actinomycetota</taxon>
        <taxon>Actinomycetes</taxon>
        <taxon>Kitasatosporales</taxon>
        <taxon>Streptomycetaceae</taxon>
        <taxon>Streptomyces</taxon>
    </lineage>
</organism>
<gene>
    <name evidence="2" type="ORF">FOE67_16890</name>
</gene>
<dbReference type="Pfam" id="PF00583">
    <property type="entry name" value="Acetyltransf_1"/>
    <property type="match status" value="1"/>
</dbReference>
<evidence type="ECO:0000313" key="2">
    <source>
        <dbReference type="EMBL" id="MBB0231145.1"/>
    </source>
</evidence>
<dbReference type="CDD" id="cd04301">
    <property type="entry name" value="NAT_SF"/>
    <property type="match status" value="1"/>
</dbReference>
<evidence type="ECO:0000313" key="3">
    <source>
        <dbReference type="Proteomes" id="UP000530234"/>
    </source>
</evidence>
<dbReference type="InterPro" id="IPR016181">
    <property type="entry name" value="Acyl_CoA_acyltransferase"/>
</dbReference>
<keyword evidence="3" id="KW-1185">Reference proteome</keyword>
<comment type="caution">
    <text evidence="2">The sequence shown here is derived from an EMBL/GenBank/DDBJ whole genome shotgun (WGS) entry which is preliminary data.</text>
</comment>
<protein>
    <submittedName>
        <fullName evidence="2">GNAT family N-acetyltransferase</fullName>
    </submittedName>
</protein>
<dbReference type="RefSeq" id="WP_182665239.1">
    <property type="nucleotide sequence ID" value="NZ_VKHS01000439.1"/>
</dbReference>
<accession>A0A7W3T564</accession>
<dbReference type="EMBL" id="VKHS01000439">
    <property type="protein sequence ID" value="MBB0231145.1"/>
    <property type="molecule type" value="Genomic_DNA"/>
</dbReference>
<name>A0A7W3T564_9ACTN</name>
<dbReference type="Gene3D" id="3.40.630.30">
    <property type="match status" value="1"/>
</dbReference>
<feature type="domain" description="N-acetyltransferase" evidence="1">
    <location>
        <begin position="1"/>
        <end position="95"/>
    </location>
</feature>
<dbReference type="AlphaFoldDB" id="A0A7W3T564"/>
<dbReference type="SUPFAM" id="SSF55729">
    <property type="entry name" value="Acyl-CoA N-acyltransferases (Nat)"/>
    <property type="match status" value="1"/>
</dbReference>